<dbReference type="InterPro" id="IPR013546">
    <property type="entry name" value="PII_UdlTrfase/GS_AdlTrfase"/>
</dbReference>
<dbReference type="GO" id="GO:0005524">
    <property type="term" value="F:ATP binding"/>
    <property type="evidence" value="ECO:0007669"/>
    <property type="project" value="UniProtKB-KW"/>
</dbReference>
<dbReference type="Proteomes" id="UP000238823">
    <property type="component" value="Unassembled WGS sequence"/>
</dbReference>
<keyword evidence="1 10" id="KW-0808">Transferase</keyword>
<dbReference type="EMBL" id="PVNL01000058">
    <property type="protein sequence ID" value="PRQ07170.1"/>
    <property type="molecule type" value="Genomic_DNA"/>
</dbReference>
<feature type="domain" description="Glutamate-ammonia ligase adenylyltransferase repeated" evidence="8">
    <location>
        <begin position="158"/>
        <end position="331"/>
    </location>
</feature>
<evidence type="ECO:0000256" key="5">
    <source>
        <dbReference type="ARBA" id="ARBA00022842"/>
    </source>
</evidence>
<dbReference type="Gene3D" id="3.30.460.10">
    <property type="entry name" value="Beta Polymerase, domain 2"/>
    <property type="match status" value="2"/>
</dbReference>
<accession>A0A2S9YQ08</accession>
<sequence>MLQVSASARPCQPASALISGSTGGAARPVAGVILSEVSTPLDDLSAILEHVLALEDRERGVYVTTLAPRWRAPLEELLAGPEPDAALQRALSLPATHLREPPSSTGVALLHQGSYPTRLMRLLDAAQVQALLGDAPTRPPPVADQIDAALASYPLAEAIARVRTHNYLWLARRELEHAPLEEVGGALSDVAGGCIDAALRGVDPQLLEQVCVFGMGKLGGRELNFLSDIDLVFVHTDEAVAAADEARVHRLRTVLHDRLRKALRLIEGSGVWRPLFHVDLRLRPFGSRGPLSLSVSALERYYERHGRGWERQAWLRARPVAGNLELGATVLERLTPFVWRRSLGPEIFDEIAAMMKRSRAQAHDSIGSANVDLKHDAGGIREIEFFVQSLQLLNGGRNKSLRARSTLDACDRLAAAGLLSDREHEILARAYRVLRRIEHRVQLSEGQQTHRVPQAEPARELLARRLAVGAPPTWLIGAVRNLAGAREPAPPRTLARFDAALTELRGQVQAITGTLTGESELAGHAPAEREVAQAVLLDPGSSPRSRLDALASFGLWPEAAEEVAAMLDHLLSRPHGALASSGAALIGGQRLLLACLDSANPVEAVRRLVEFSATRPAHLGVWRVMGAPEQEQLVRQVADLFGASEPLSRGLIGFGGTSGPARDGGLSLLLEAAASELPTADELREHYANFSSEGDDGSLDHRLMLFKHRELVRIGIYDLARRPDPLAVGRSLSDLADLVVRELLADLATELRDGPAFTLAVLTLGKFGMQAMDYGSDLDLMFVFEPAHNVSPTVARESAQRVSRRLIARLEDRSRGLRLYEVDMRMRPSGRQGLLVSSLAGFQSYHSRPLEVWERLALVRLRAVAEQPFHMGAAAHVQAPSLGLATKIIDEVVPTSVWARDDDPDHVASETRRLKQRIELELARETREQWNIKTGVGGVLEAELLVSALQLRHDGRRVVTPPSAAATASDPETGPAPMSIRARDIPTALQQLASVGALDHAEAAALDRAYRFERRLLNRLRMSRGSDWGETDRLTLNSPRLTALARRMGLADRDTLVSTLERERSLIRAAFDRHLPRLDHPDPTRPPDDTHAGDH</sequence>
<feature type="region of interest" description="Disordered" evidence="7">
    <location>
        <begin position="1075"/>
        <end position="1095"/>
    </location>
</feature>
<dbReference type="GO" id="GO:0000820">
    <property type="term" value="P:regulation of glutamine family amino acid metabolic process"/>
    <property type="evidence" value="ECO:0007669"/>
    <property type="project" value="TreeGrafter"/>
</dbReference>
<keyword evidence="5" id="KW-0460">Magnesium</keyword>
<organism evidence="10 11">
    <name type="scientific">Enhygromyxa salina</name>
    <dbReference type="NCBI Taxonomy" id="215803"/>
    <lineage>
        <taxon>Bacteria</taxon>
        <taxon>Pseudomonadati</taxon>
        <taxon>Myxococcota</taxon>
        <taxon>Polyangia</taxon>
        <taxon>Nannocystales</taxon>
        <taxon>Nannocystaceae</taxon>
        <taxon>Enhygromyxa</taxon>
    </lineage>
</organism>
<evidence type="ECO:0000256" key="4">
    <source>
        <dbReference type="ARBA" id="ARBA00022840"/>
    </source>
</evidence>
<evidence type="ECO:0000256" key="6">
    <source>
        <dbReference type="ARBA" id="ARBA00023268"/>
    </source>
</evidence>
<dbReference type="InterPro" id="IPR023057">
    <property type="entry name" value="GlnE"/>
</dbReference>
<dbReference type="Pfam" id="PF08335">
    <property type="entry name" value="GlnD_UR_UTase"/>
    <property type="match status" value="2"/>
</dbReference>
<dbReference type="PANTHER" id="PTHR30621:SF0">
    <property type="entry name" value="BIFUNCTIONAL GLUTAMINE SYNTHETASE ADENYLYLTRANSFERASE_ADENYLYL-REMOVING ENZYME"/>
    <property type="match status" value="1"/>
</dbReference>
<evidence type="ECO:0000256" key="3">
    <source>
        <dbReference type="ARBA" id="ARBA00022741"/>
    </source>
</evidence>
<keyword evidence="4" id="KW-0067">ATP-binding</keyword>
<dbReference type="EC" id="2.7.7.42" evidence="10"/>
<keyword evidence="3" id="KW-0547">Nucleotide-binding</keyword>
<keyword evidence="6" id="KW-0511">Multifunctional enzyme</keyword>
<dbReference type="OrthoDB" id="9759366at2"/>
<dbReference type="SUPFAM" id="SSF81301">
    <property type="entry name" value="Nucleotidyltransferase"/>
    <property type="match status" value="2"/>
</dbReference>
<feature type="region of interest" description="Disordered" evidence="7">
    <location>
        <begin position="1"/>
        <end position="24"/>
    </location>
</feature>
<evidence type="ECO:0000256" key="7">
    <source>
        <dbReference type="SAM" id="MobiDB-lite"/>
    </source>
</evidence>
<proteinExistence type="predicted"/>
<dbReference type="GO" id="GO:0008882">
    <property type="term" value="F:[glutamate-ammonia-ligase] adenylyltransferase activity"/>
    <property type="evidence" value="ECO:0007669"/>
    <property type="project" value="UniProtKB-EC"/>
</dbReference>
<dbReference type="CDD" id="cd05401">
    <property type="entry name" value="NT_GlnE_GlnD_like"/>
    <property type="match status" value="2"/>
</dbReference>
<dbReference type="InterPro" id="IPR043519">
    <property type="entry name" value="NT_sf"/>
</dbReference>
<comment type="caution">
    <text evidence="10">The sequence shown here is derived from an EMBL/GenBank/DDBJ whole genome shotgun (WGS) entry which is preliminary data.</text>
</comment>
<dbReference type="AlphaFoldDB" id="A0A2S9YQ08"/>
<dbReference type="PANTHER" id="PTHR30621">
    <property type="entry name" value="GLUTAMINE SYNTHETASE ADENYLYLTRANSFERASE"/>
    <property type="match status" value="1"/>
</dbReference>
<evidence type="ECO:0000256" key="1">
    <source>
        <dbReference type="ARBA" id="ARBA00022679"/>
    </source>
</evidence>
<feature type="domain" description="PII-uridylyltransferase/Glutamine-synthetase adenylyltransferase" evidence="9">
    <location>
        <begin position="356"/>
        <end position="468"/>
    </location>
</feature>
<evidence type="ECO:0000259" key="8">
    <source>
        <dbReference type="Pfam" id="PF03710"/>
    </source>
</evidence>
<evidence type="ECO:0000313" key="10">
    <source>
        <dbReference type="EMBL" id="PRQ07170.1"/>
    </source>
</evidence>
<evidence type="ECO:0000313" key="11">
    <source>
        <dbReference type="Proteomes" id="UP000238823"/>
    </source>
</evidence>
<dbReference type="GO" id="GO:0005829">
    <property type="term" value="C:cytosol"/>
    <property type="evidence" value="ECO:0007669"/>
    <property type="project" value="TreeGrafter"/>
</dbReference>
<evidence type="ECO:0000259" key="9">
    <source>
        <dbReference type="Pfam" id="PF08335"/>
    </source>
</evidence>
<reference evidence="10 11" key="1">
    <citation type="submission" date="2018-03" db="EMBL/GenBank/DDBJ databases">
        <title>Draft Genome Sequences of the Obligatory Marine Myxobacteria Enhygromyxa salina SWB007.</title>
        <authorList>
            <person name="Poehlein A."/>
            <person name="Moghaddam J.A."/>
            <person name="Harms H."/>
            <person name="Alanjari M."/>
            <person name="Koenig G.M."/>
            <person name="Daniel R."/>
            <person name="Schaeberle T.F."/>
        </authorList>
    </citation>
    <scope>NUCLEOTIDE SEQUENCE [LARGE SCALE GENOMIC DNA]</scope>
    <source>
        <strain evidence="10 11">SWB007</strain>
    </source>
</reference>
<dbReference type="Pfam" id="PF03710">
    <property type="entry name" value="GlnE"/>
    <property type="match status" value="2"/>
</dbReference>
<name>A0A2S9YQ08_9BACT</name>
<dbReference type="SUPFAM" id="SSF81593">
    <property type="entry name" value="Nucleotidyltransferase substrate binding subunit/domain"/>
    <property type="match status" value="2"/>
</dbReference>
<dbReference type="InterPro" id="IPR005190">
    <property type="entry name" value="GlnE_rpt_dom"/>
</dbReference>
<keyword evidence="2 10" id="KW-0548">Nucleotidyltransferase</keyword>
<dbReference type="Gene3D" id="1.20.120.330">
    <property type="entry name" value="Nucleotidyltransferases domain 2"/>
    <property type="match status" value="2"/>
</dbReference>
<keyword evidence="10" id="KW-0436">Ligase</keyword>
<gene>
    <name evidence="10" type="primary">glnE</name>
    <name evidence="10" type="ORF">ENSA7_31850</name>
</gene>
<feature type="domain" description="Glutamate-ammonia ligase adenylyltransferase repeated" evidence="8">
    <location>
        <begin position="681"/>
        <end position="868"/>
    </location>
</feature>
<dbReference type="GO" id="GO:0016874">
    <property type="term" value="F:ligase activity"/>
    <property type="evidence" value="ECO:0007669"/>
    <property type="project" value="UniProtKB-KW"/>
</dbReference>
<evidence type="ECO:0000256" key="2">
    <source>
        <dbReference type="ARBA" id="ARBA00022695"/>
    </source>
</evidence>
<protein>
    <submittedName>
        <fullName evidence="10">Glutamate-ammonia-ligase adenylyltransferase</fullName>
        <ecNumber evidence="10">2.7.7.42</ecNumber>
    </submittedName>
</protein>
<feature type="domain" description="PII-uridylyltransferase/Glutamine-synthetase adenylyltransferase" evidence="9">
    <location>
        <begin position="913"/>
        <end position="1072"/>
    </location>
</feature>